<evidence type="ECO:0000313" key="2">
    <source>
        <dbReference type="EMBL" id="OIN96045.1"/>
    </source>
</evidence>
<dbReference type="InterPro" id="IPR013022">
    <property type="entry name" value="Xyl_isomerase-like_TIM-brl"/>
</dbReference>
<gene>
    <name evidence="2" type="ORF">AUJ66_07595</name>
</gene>
<dbReference type="STRING" id="1817893.AUJ66_07595"/>
<accession>A0A1J4SCS4</accession>
<dbReference type="InterPro" id="IPR036237">
    <property type="entry name" value="Xyl_isomerase-like_sf"/>
</dbReference>
<evidence type="ECO:0000313" key="3">
    <source>
        <dbReference type="Proteomes" id="UP000182278"/>
    </source>
</evidence>
<dbReference type="EMBL" id="MNUO01000115">
    <property type="protein sequence ID" value="OIN96045.1"/>
    <property type="molecule type" value="Genomic_DNA"/>
</dbReference>
<evidence type="ECO:0000259" key="1">
    <source>
        <dbReference type="Pfam" id="PF01261"/>
    </source>
</evidence>
<dbReference type="Proteomes" id="UP000182278">
    <property type="component" value="Unassembled WGS sequence"/>
</dbReference>
<dbReference type="AlphaFoldDB" id="A0A1J4SCS4"/>
<dbReference type="SUPFAM" id="SSF51658">
    <property type="entry name" value="Xylose isomerase-like"/>
    <property type="match status" value="1"/>
</dbReference>
<proteinExistence type="predicted"/>
<feature type="domain" description="Xylose isomerase-like TIM barrel" evidence="1">
    <location>
        <begin position="79"/>
        <end position="241"/>
    </location>
</feature>
<dbReference type="Gene3D" id="3.20.20.150">
    <property type="entry name" value="Divalent-metal-dependent TIM barrel enzymes"/>
    <property type="match status" value="1"/>
</dbReference>
<dbReference type="Pfam" id="PF01261">
    <property type="entry name" value="AP_endonuc_2"/>
    <property type="match status" value="1"/>
</dbReference>
<reference evidence="2 3" key="1">
    <citation type="journal article" date="2016" name="Environ. Microbiol.">
        <title>Genomic resolution of a cold subsurface aquifer community provides metabolic insights for novel microbes adapted to high CO concentrations.</title>
        <authorList>
            <person name="Probst A.J."/>
            <person name="Castelle C.J."/>
            <person name="Singh A."/>
            <person name="Brown C.T."/>
            <person name="Anantharaman K."/>
            <person name="Sharon I."/>
            <person name="Hug L.A."/>
            <person name="Burstein D."/>
            <person name="Emerson J.B."/>
            <person name="Thomas B.C."/>
            <person name="Banfield J.F."/>
        </authorList>
    </citation>
    <scope>NUCLEOTIDE SEQUENCE [LARGE SCALE GENOMIC DNA]</scope>
    <source>
        <strain evidence="2">CG1_02_38_46</strain>
    </source>
</reference>
<organism evidence="2 3">
    <name type="scientific">Candidatus Desantisbacteria bacterium CG1_02_38_46</name>
    <dbReference type="NCBI Taxonomy" id="1817893"/>
    <lineage>
        <taxon>Bacteria</taxon>
        <taxon>Candidatus Desantisiibacteriota</taxon>
    </lineage>
</organism>
<protein>
    <recommendedName>
        <fullName evidence="1">Xylose isomerase-like TIM barrel domain-containing protein</fullName>
    </recommendedName>
</protein>
<comment type="caution">
    <text evidence="2">The sequence shown here is derived from an EMBL/GenBank/DDBJ whole genome shotgun (WGS) entry which is preliminary data.</text>
</comment>
<sequence>MKIAVRVTYPETGKYDWFEALKNYKEIGRIEVAFYFPKSFLEKVSVESVVAPFKKLGIAASSIHLAHARVTEPQIFESVLRKSITIAGELNCDTLVVHPSFGKLDDAKSFIDNMVDPILDENGIFLCWETFESKRRILSGIDGIANFCSTKIWHRACYDFSHIHKPQEEVIREIEENFDFIRVFHVSNRIAEKRKQHLPLFYSQDKTDLNFHQIFKFLVQKEFAGNIVLEYLPEYRNYVKSDAQFLIENFTSKKIFT</sequence>
<name>A0A1J4SCS4_9BACT</name>